<dbReference type="CDD" id="cd02440">
    <property type="entry name" value="AdoMet_MTases"/>
    <property type="match status" value="1"/>
</dbReference>
<dbReference type="Gene3D" id="3.40.50.150">
    <property type="entry name" value="Vaccinia Virus protein VP39"/>
    <property type="match status" value="1"/>
</dbReference>
<dbReference type="SUPFAM" id="SSF53335">
    <property type="entry name" value="S-adenosyl-L-methionine-dependent methyltransferases"/>
    <property type="match status" value="1"/>
</dbReference>
<reference evidence="1 2" key="1">
    <citation type="journal article" date="2018" name="IMA Fungus">
        <title>IMA Genome-F 9: Draft genome sequence of Annulohypoxylon stygium, Aspergillus mulundensis, Berkeleyomyces basicola (syn. Thielaviopsis basicola), Ceratocystis smalleyi, two Cercospora beticola strains, Coleophoma cylindrospora, Fusarium fracticaudum, Phialophora cf. hyalina, and Morchella septimelata.</title>
        <authorList>
            <person name="Wingfield B.D."/>
            <person name="Bills G.F."/>
            <person name="Dong Y."/>
            <person name="Huang W."/>
            <person name="Nel W.J."/>
            <person name="Swalarsk-Parry B.S."/>
            <person name="Vaghefi N."/>
            <person name="Wilken P.M."/>
            <person name="An Z."/>
            <person name="de Beer Z.W."/>
            <person name="De Vos L."/>
            <person name="Chen L."/>
            <person name="Duong T.A."/>
            <person name="Gao Y."/>
            <person name="Hammerbacher A."/>
            <person name="Kikkert J.R."/>
            <person name="Li Y."/>
            <person name="Li H."/>
            <person name="Li K."/>
            <person name="Li Q."/>
            <person name="Liu X."/>
            <person name="Ma X."/>
            <person name="Naidoo K."/>
            <person name="Pethybridge S.J."/>
            <person name="Sun J."/>
            <person name="Steenkamp E.T."/>
            <person name="van der Nest M.A."/>
            <person name="van Wyk S."/>
            <person name="Wingfield M.J."/>
            <person name="Xiong C."/>
            <person name="Yue Q."/>
            <person name="Zhang X."/>
        </authorList>
    </citation>
    <scope>NUCLEOTIDE SEQUENCE [LARGE SCALE GENOMIC DNA]</scope>
    <source>
        <strain evidence="1 2">BP6252</strain>
    </source>
</reference>
<dbReference type="AlphaFoldDB" id="A0A3D8R0M0"/>
<evidence type="ECO:0000313" key="2">
    <source>
        <dbReference type="Proteomes" id="UP000256645"/>
    </source>
</evidence>
<dbReference type="GO" id="GO:0008168">
    <property type="term" value="F:methyltransferase activity"/>
    <property type="evidence" value="ECO:0007669"/>
    <property type="project" value="TreeGrafter"/>
</dbReference>
<name>A0A3D8R0M0_9HELO</name>
<organism evidence="1 2">
    <name type="scientific">Coleophoma cylindrospora</name>
    <dbReference type="NCBI Taxonomy" id="1849047"/>
    <lineage>
        <taxon>Eukaryota</taxon>
        <taxon>Fungi</taxon>
        <taxon>Dikarya</taxon>
        <taxon>Ascomycota</taxon>
        <taxon>Pezizomycotina</taxon>
        <taxon>Leotiomycetes</taxon>
        <taxon>Helotiales</taxon>
        <taxon>Dermateaceae</taxon>
        <taxon>Coleophoma</taxon>
    </lineage>
</organism>
<dbReference type="Pfam" id="PF13489">
    <property type="entry name" value="Methyltransf_23"/>
    <property type="match status" value="1"/>
</dbReference>
<evidence type="ECO:0000313" key="1">
    <source>
        <dbReference type="EMBL" id="RDW67593.1"/>
    </source>
</evidence>
<sequence length="227" mass="25712">MWALTLDGALGLCPKNCEDAKVKRVLDVGTGTGIWAMEFGSMPVNVQFQVDDLEEPWIFNQKFDYIHCRDLIGGFGDWPKFFAQSYENLEPGGYVEVQSFTFPCQSDDGTLLPDHALMQWSDFMMEAAKALGRCLDIPTVFQALAGEAGFTNIEAKKFKWAMNSWPKDKKDKLLGAWELENATTGLEGLCMALFTRGLGWTKLEVDVFLDRVRADMRNRSIHAYWPM</sequence>
<dbReference type="InterPro" id="IPR029063">
    <property type="entry name" value="SAM-dependent_MTases_sf"/>
</dbReference>
<accession>A0A3D8R0M0</accession>
<dbReference type="OrthoDB" id="2013972at2759"/>
<dbReference type="Proteomes" id="UP000256645">
    <property type="component" value="Unassembled WGS sequence"/>
</dbReference>
<protein>
    <submittedName>
        <fullName evidence="1">Uncharacterized protein</fullName>
    </submittedName>
</protein>
<proteinExistence type="predicted"/>
<dbReference type="PANTHER" id="PTHR43591:SF31">
    <property type="entry name" value="LAEA-LIKE, PUTATIVE (AFU_ORTHOLOGUE AFUA_8G01930)-RELATED"/>
    <property type="match status" value="1"/>
</dbReference>
<dbReference type="PANTHER" id="PTHR43591">
    <property type="entry name" value="METHYLTRANSFERASE"/>
    <property type="match status" value="1"/>
</dbReference>
<keyword evidence="2" id="KW-1185">Reference proteome</keyword>
<comment type="caution">
    <text evidence="1">The sequence shown here is derived from an EMBL/GenBank/DDBJ whole genome shotgun (WGS) entry which is preliminary data.</text>
</comment>
<dbReference type="EMBL" id="PDLM01000010">
    <property type="protein sequence ID" value="RDW67593.1"/>
    <property type="molecule type" value="Genomic_DNA"/>
</dbReference>
<dbReference type="STRING" id="1849047.A0A3D8R0M0"/>
<gene>
    <name evidence="1" type="ORF">BP6252_08989</name>
</gene>